<dbReference type="InterPro" id="IPR039653">
    <property type="entry name" value="Prenyltransferase"/>
</dbReference>
<feature type="transmembrane region" description="Helical" evidence="11">
    <location>
        <begin position="40"/>
        <end position="60"/>
    </location>
</feature>
<dbReference type="InterPro" id="IPR030470">
    <property type="entry name" value="UbiA_prenylTrfase_CS"/>
</dbReference>
<keyword evidence="4 11" id="KW-1003">Cell membrane</keyword>
<keyword evidence="11" id="KW-0460">Magnesium</keyword>
<dbReference type="InterPro" id="IPR000537">
    <property type="entry name" value="UbiA_prenyltransferase"/>
</dbReference>
<dbReference type="PANTHER" id="PTHR11048:SF28">
    <property type="entry name" value="4-HYDROXYBENZOATE POLYPRENYLTRANSFERASE, MITOCHONDRIAL"/>
    <property type="match status" value="1"/>
</dbReference>
<evidence type="ECO:0000256" key="1">
    <source>
        <dbReference type="ARBA" id="ARBA00001946"/>
    </source>
</evidence>
<dbReference type="Pfam" id="PF01040">
    <property type="entry name" value="UbiA"/>
    <property type="match status" value="1"/>
</dbReference>
<evidence type="ECO:0000256" key="11">
    <source>
        <dbReference type="HAMAP-Rule" id="MF_01635"/>
    </source>
</evidence>
<evidence type="ECO:0000256" key="2">
    <source>
        <dbReference type="ARBA" id="ARBA00004141"/>
    </source>
</evidence>
<evidence type="ECO:0000256" key="12">
    <source>
        <dbReference type="NCBIfam" id="TIGR01474"/>
    </source>
</evidence>
<keyword evidence="5 11" id="KW-0997">Cell inner membrane</keyword>
<dbReference type="Gene3D" id="1.10.357.140">
    <property type="entry name" value="UbiA prenyltransferase"/>
    <property type="match status" value="1"/>
</dbReference>
<feature type="transmembrane region" description="Helical" evidence="11">
    <location>
        <begin position="66"/>
        <end position="87"/>
    </location>
</feature>
<dbReference type="CDD" id="cd13959">
    <property type="entry name" value="PT_UbiA_COQ2"/>
    <property type="match status" value="1"/>
</dbReference>
<feature type="transmembrane region" description="Helical" evidence="11">
    <location>
        <begin position="108"/>
        <end position="128"/>
    </location>
</feature>
<evidence type="ECO:0000256" key="8">
    <source>
        <dbReference type="ARBA" id="ARBA00022692"/>
    </source>
</evidence>
<evidence type="ECO:0000256" key="3">
    <source>
        <dbReference type="ARBA" id="ARBA00005985"/>
    </source>
</evidence>
<name>A0ABV7FDK5_9GAMM</name>
<dbReference type="HAMAP" id="MF_01635">
    <property type="entry name" value="UbiA"/>
    <property type="match status" value="1"/>
</dbReference>
<reference evidence="14" key="1">
    <citation type="journal article" date="2019" name="Int. J. Syst. Evol. Microbiol.">
        <title>The Global Catalogue of Microorganisms (GCM) 10K type strain sequencing project: providing services to taxonomists for standard genome sequencing and annotation.</title>
        <authorList>
            <consortium name="The Broad Institute Genomics Platform"/>
            <consortium name="The Broad Institute Genome Sequencing Center for Infectious Disease"/>
            <person name="Wu L."/>
            <person name="Ma J."/>
        </authorList>
    </citation>
    <scope>NUCLEOTIDE SEQUENCE [LARGE SCALE GENOMIC DNA]</scope>
    <source>
        <strain evidence="14">KCTC 52237</strain>
    </source>
</reference>
<gene>
    <name evidence="11 13" type="primary">ubiA</name>
    <name evidence="13" type="ORF">ACFODX_03700</name>
</gene>
<dbReference type="EMBL" id="JBHRTF010000002">
    <property type="protein sequence ID" value="MFC3114648.1"/>
    <property type="molecule type" value="Genomic_DNA"/>
</dbReference>
<feature type="transmembrane region" description="Helical" evidence="11">
    <location>
        <begin position="187"/>
        <end position="207"/>
    </location>
</feature>
<dbReference type="Proteomes" id="UP001595555">
    <property type="component" value="Unassembled WGS sequence"/>
</dbReference>
<evidence type="ECO:0000256" key="4">
    <source>
        <dbReference type="ARBA" id="ARBA00022475"/>
    </source>
</evidence>
<evidence type="ECO:0000256" key="9">
    <source>
        <dbReference type="ARBA" id="ARBA00022989"/>
    </source>
</evidence>
<comment type="catalytic activity">
    <reaction evidence="11">
        <text>all-trans-octaprenyl diphosphate + 4-hydroxybenzoate = 4-hydroxy-3-(all-trans-octaprenyl)benzoate + diphosphate</text>
        <dbReference type="Rhea" id="RHEA:27782"/>
        <dbReference type="ChEBI" id="CHEBI:1617"/>
        <dbReference type="ChEBI" id="CHEBI:17879"/>
        <dbReference type="ChEBI" id="CHEBI:33019"/>
        <dbReference type="ChEBI" id="CHEBI:57711"/>
        <dbReference type="EC" id="2.5.1.39"/>
    </reaction>
</comment>
<protein>
    <recommendedName>
        <fullName evidence="11 12">4-hydroxybenzoate octaprenyltransferase</fullName>
        <ecNumber evidence="11 12">2.5.1.39</ecNumber>
    </recommendedName>
    <alternativeName>
        <fullName evidence="11">4-HB polyprenyltransferase</fullName>
    </alternativeName>
</protein>
<keyword evidence="9 11" id="KW-1133">Transmembrane helix</keyword>
<comment type="pathway">
    <text evidence="11">Cofactor biosynthesis; ubiquinone biosynthesis.</text>
</comment>
<comment type="subcellular location">
    <subcellularLocation>
        <location evidence="11">Cell inner membrane</location>
        <topology evidence="11">Multi-pass membrane protein</topology>
    </subcellularLocation>
    <subcellularLocation>
        <location evidence="2">Membrane</location>
        <topology evidence="2">Multi-pass membrane protein</topology>
    </subcellularLocation>
</comment>
<keyword evidence="6 11" id="KW-0808">Transferase</keyword>
<organism evidence="13 14">
    <name type="scientific">Cellvibrio fontiphilus</name>
    <dbReference type="NCBI Taxonomy" id="1815559"/>
    <lineage>
        <taxon>Bacteria</taxon>
        <taxon>Pseudomonadati</taxon>
        <taxon>Pseudomonadota</taxon>
        <taxon>Gammaproteobacteria</taxon>
        <taxon>Cellvibrionales</taxon>
        <taxon>Cellvibrionaceae</taxon>
        <taxon>Cellvibrio</taxon>
    </lineage>
</organism>
<keyword evidence="8 11" id="KW-0812">Transmembrane</keyword>
<dbReference type="NCBIfam" id="TIGR01474">
    <property type="entry name" value="ubiA_proteo"/>
    <property type="match status" value="1"/>
</dbReference>
<comment type="similarity">
    <text evidence="3 11">Belongs to the UbiA prenyltransferase family.</text>
</comment>
<evidence type="ECO:0000256" key="6">
    <source>
        <dbReference type="ARBA" id="ARBA00022679"/>
    </source>
</evidence>
<feature type="transmembrane region" description="Helical" evidence="11">
    <location>
        <begin position="286"/>
        <end position="306"/>
    </location>
</feature>
<comment type="cofactor">
    <cofactor evidence="1 11">
        <name>Mg(2+)</name>
        <dbReference type="ChEBI" id="CHEBI:18420"/>
    </cofactor>
</comment>
<proteinExistence type="inferred from homology"/>
<dbReference type="InterPro" id="IPR006370">
    <property type="entry name" value="HB_polyprenyltransferase-like"/>
</dbReference>
<dbReference type="EC" id="2.5.1.39" evidence="11 12"/>
<accession>A0ABV7FDK5</accession>
<sequence length="307" mass="34345">MQPQKNRTKVVKSREIGGLVAKIQQKAPIYWRLMRMDRPIGTLLLLWPTLWSLWLAAKGMPRLENLVIFTLGVIVMRSAGCVINDFADRKIDGSVQRTKNRPLATGAVSSREAFGLFIGLCLVAFALVLMTDPLTIKLSVGGLLLAFCYPFMKRHTHLPQVVLGAAFAWGIPMAFAAEAGALHENIWLVYLAVVLWTVAYDTFYAMVDRDDDLKIGVKSTAILFGEQDRLMTGILQGLTLYALLLVGNRFELGLYYYLGLAVAAALFIYQQWLIRFRNRDACFKAFLNNNWVGVAIFAGLVADYSLK</sequence>
<comment type="caution">
    <text evidence="13">The sequence shown here is derived from an EMBL/GenBank/DDBJ whole genome shotgun (WGS) entry which is preliminary data.</text>
</comment>
<dbReference type="PROSITE" id="PS00943">
    <property type="entry name" value="UBIA"/>
    <property type="match status" value="1"/>
</dbReference>
<dbReference type="GO" id="GO:0008412">
    <property type="term" value="F:4-hydroxybenzoate polyprenyltransferase activity"/>
    <property type="evidence" value="ECO:0007669"/>
    <property type="project" value="UniProtKB-EC"/>
</dbReference>
<feature type="transmembrane region" description="Helical" evidence="11">
    <location>
        <begin position="254"/>
        <end position="274"/>
    </location>
</feature>
<evidence type="ECO:0000256" key="5">
    <source>
        <dbReference type="ARBA" id="ARBA00022519"/>
    </source>
</evidence>
<dbReference type="PANTHER" id="PTHR11048">
    <property type="entry name" value="PRENYLTRANSFERASES"/>
    <property type="match status" value="1"/>
</dbReference>
<dbReference type="RefSeq" id="WP_378116950.1">
    <property type="nucleotide sequence ID" value="NZ_JBHRTF010000002.1"/>
</dbReference>
<comment type="function">
    <text evidence="11">Catalyzes the prenylation of para-hydroxybenzoate (PHB) with an all-trans polyprenyl group. Mediates the second step in the final reaction sequence of ubiquinone-8 (UQ-8) biosynthesis, which is the condensation of the polyisoprenoid side chain with PHB, generating the first membrane-bound Q intermediate 3-octaprenyl-4-hydroxybenzoate.</text>
</comment>
<feature type="transmembrane region" description="Helical" evidence="11">
    <location>
        <begin position="161"/>
        <end position="181"/>
    </location>
</feature>
<evidence type="ECO:0000313" key="13">
    <source>
        <dbReference type="EMBL" id="MFC3114648.1"/>
    </source>
</evidence>
<evidence type="ECO:0000256" key="10">
    <source>
        <dbReference type="ARBA" id="ARBA00023136"/>
    </source>
</evidence>
<dbReference type="Gene3D" id="1.20.120.1780">
    <property type="entry name" value="UbiA prenyltransferase"/>
    <property type="match status" value="1"/>
</dbReference>
<keyword evidence="10 11" id="KW-0472">Membrane</keyword>
<keyword evidence="7 11" id="KW-0831">Ubiquinone biosynthesis</keyword>
<keyword evidence="14" id="KW-1185">Reference proteome</keyword>
<evidence type="ECO:0000313" key="14">
    <source>
        <dbReference type="Proteomes" id="UP001595555"/>
    </source>
</evidence>
<dbReference type="InterPro" id="IPR044878">
    <property type="entry name" value="UbiA_sf"/>
</dbReference>
<evidence type="ECO:0000256" key="7">
    <source>
        <dbReference type="ARBA" id="ARBA00022688"/>
    </source>
</evidence>